<gene>
    <name evidence="1" type="ORF">GGR27_003470</name>
</gene>
<keyword evidence="2" id="KW-1185">Reference proteome</keyword>
<accession>A0ABX0XGE1</accession>
<reference evidence="1 2" key="1">
    <citation type="submission" date="2020-03" db="EMBL/GenBank/DDBJ databases">
        <title>Genomic Encyclopedia of Type Strains, Phase IV (KMG-IV): sequencing the most valuable type-strain genomes for metagenomic binning, comparative biology and taxonomic classification.</title>
        <authorList>
            <person name="Goeker M."/>
        </authorList>
    </citation>
    <scope>NUCLEOTIDE SEQUENCE [LARGE SCALE GENOMIC DNA]</scope>
    <source>
        <strain evidence="1 2">DSM 105096</strain>
    </source>
</reference>
<dbReference type="Proteomes" id="UP000770785">
    <property type="component" value="Unassembled WGS sequence"/>
</dbReference>
<evidence type="ECO:0000313" key="2">
    <source>
        <dbReference type="Proteomes" id="UP000770785"/>
    </source>
</evidence>
<name>A0ABX0XGE1_9BACT</name>
<proteinExistence type="predicted"/>
<comment type="caution">
    <text evidence="1">The sequence shown here is derived from an EMBL/GenBank/DDBJ whole genome shotgun (WGS) entry which is preliminary data.</text>
</comment>
<sequence>MSAEAGVIHAGFAFVGASLLDFGKYERSELAALDVWSNGQLVAR</sequence>
<evidence type="ECO:0000313" key="1">
    <source>
        <dbReference type="EMBL" id="NJC27951.1"/>
    </source>
</evidence>
<dbReference type="EMBL" id="JAATJH010000007">
    <property type="protein sequence ID" value="NJC27951.1"/>
    <property type="molecule type" value="Genomic_DNA"/>
</dbReference>
<dbReference type="RefSeq" id="WP_262887755.1">
    <property type="nucleotide sequence ID" value="NZ_JAATJH010000007.1"/>
</dbReference>
<protein>
    <submittedName>
        <fullName evidence="1">Uncharacterized protein</fullName>
    </submittedName>
</protein>
<organism evidence="1 2">
    <name type="scientific">Neolewinella antarctica</name>
    <dbReference type="NCBI Taxonomy" id="442734"/>
    <lineage>
        <taxon>Bacteria</taxon>
        <taxon>Pseudomonadati</taxon>
        <taxon>Bacteroidota</taxon>
        <taxon>Saprospiria</taxon>
        <taxon>Saprospirales</taxon>
        <taxon>Lewinellaceae</taxon>
        <taxon>Neolewinella</taxon>
    </lineage>
</organism>